<keyword evidence="3" id="KW-1185">Reference proteome</keyword>
<protein>
    <recommendedName>
        <fullName evidence="4">Pectate lyase</fullName>
    </recommendedName>
</protein>
<dbReference type="EMBL" id="KV878699">
    <property type="protein sequence ID" value="OJJ66334.1"/>
    <property type="molecule type" value="Genomic_DNA"/>
</dbReference>
<organism evidence="2 3">
    <name type="scientific">Aspergillus brasiliensis (strain CBS 101740 / IMI 381727 / IBT 21946)</name>
    <dbReference type="NCBI Taxonomy" id="767769"/>
    <lineage>
        <taxon>Eukaryota</taxon>
        <taxon>Fungi</taxon>
        <taxon>Dikarya</taxon>
        <taxon>Ascomycota</taxon>
        <taxon>Pezizomycotina</taxon>
        <taxon>Eurotiomycetes</taxon>
        <taxon>Eurotiomycetidae</taxon>
        <taxon>Eurotiales</taxon>
        <taxon>Aspergillaceae</taxon>
        <taxon>Aspergillus</taxon>
        <taxon>Aspergillus subgen. Circumdati</taxon>
    </lineage>
</organism>
<evidence type="ECO:0008006" key="4">
    <source>
        <dbReference type="Google" id="ProtNLM"/>
    </source>
</evidence>
<reference evidence="3" key="1">
    <citation type="journal article" date="2017" name="Genome Biol.">
        <title>Comparative genomics reveals high biological diversity and specific adaptations in the industrially and medically important fungal genus Aspergillus.</title>
        <authorList>
            <person name="de Vries R.P."/>
            <person name="Riley R."/>
            <person name="Wiebenga A."/>
            <person name="Aguilar-Osorio G."/>
            <person name="Amillis S."/>
            <person name="Uchima C.A."/>
            <person name="Anderluh G."/>
            <person name="Asadollahi M."/>
            <person name="Askin M."/>
            <person name="Barry K."/>
            <person name="Battaglia E."/>
            <person name="Bayram O."/>
            <person name="Benocci T."/>
            <person name="Braus-Stromeyer S.A."/>
            <person name="Caldana C."/>
            <person name="Canovas D."/>
            <person name="Cerqueira G.C."/>
            <person name="Chen F."/>
            <person name="Chen W."/>
            <person name="Choi C."/>
            <person name="Clum A."/>
            <person name="Dos Santos R.A."/>
            <person name="Damasio A.R."/>
            <person name="Diallinas G."/>
            <person name="Emri T."/>
            <person name="Fekete E."/>
            <person name="Flipphi M."/>
            <person name="Freyberg S."/>
            <person name="Gallo A."/>
            <person name="Gournas C."/>
            <person name="Habgood R."/>
            <person name="Hainaut M."/>
            <person name="Harispe M.L."/>
            <person name="Henrissat B."/>
            <person name="Hilden K.S."/>
            <person name="Hope R."/>
            <person name="Hossain A."/>
            <person name="Karabika E."/>
            <person name="Karaffa L."/>
            <person name="Karanyi Z."/>
            <person name="Krasevec N."/>
            <person name="Kuo A."/>
            <person name="Kusch H."/>
            <person name="LaButti K."/>
            <person name="Lagendijk E.L."/>
            <person name="Lapidus A."/>
            <person name="Levasseur A."/>
            <person name="Lindquist E."/>
            <person name="Lipzen A."/>
            <person name="Logrieco A.F."/>
            <person name="MacCabe A."/>
            <person name="Maekelae M.R."/>
            <person name="Malavazi I."/>
            <person name="Melin P."/>
            <person name="Meyer V."/>
            <person name="Mielnichuk N."/>
            <person name="Miskei M."/>
            <person name="Molnar A.P."/>
            <person name="Mule G."/>
            <person name="Ngan C.Y."/>
            <person name="Orejas M."/>
            <person name="Orosz E."/>
            <person name="Ouedraogo J.P."/>
            <person name="Overkamp K.M."/>
            <person name="Park H.-S."/>
            <person name="Perrone G."/>
            <person name="Piumi F."/>
            <person name="Punt P.J."/>
            <person name="Ram A.F."/>
            <person name="Ramon A."/>
            <person name="Rauscher S."/>
            <person name="Record E."/>
            <person name="Riano-Pachon D.M."/>
            <person name="Robert V."/>
            <person name="Roehrig J."/>
            <person name="Ruller R."/>
            <person name="Salamov A."/>
            <person name="Salih N.S."/>
            <person name="Samson R.A."/>
            <person name="Sandor E."/>
            <person name="Sanguinetti M."/>
            <person name="Schuetze T."/>
            <person name="Sepcic K."/>
            <person name="Shelest E."/>
            <person name="Sherlock G."/>
            <person name="Sophianopoulou V."/>
            <person name="Squina F.M."/>
            <person name="Sun H."/>
            <person name="Susca A."/>
            <person name="Todd R.B."/>
            <person name="Tsang A."/>
            <person name="Unkles S.E."/>
            <person name="van de Wiele N."/>
            <person name="van Rossen-Uffink D."/>
            <person name="Oliveira J.V."/>
            <person name="Vesth T.C."/>
            <person name="Visser J."/>
            <person name="Yu J.-H."/>
            <person name="Zhou M."/>
            <person name="Andersen M.R."/>
            <person name="Archer D.B."/>
            <person name="Baker S.E."/>
            <person name="Benoit I."/>
            <person name="Brakhage A.A."/>
            <person name="Braus G.H."/>
            <person name="Fischer R."/>
            <person name="Frisvad J.C."/>
            <person name="Goldman G.H."/>
            <person name="Houbraken J."/>
            <person name="Oakley B."/>
            <person name="Pocsi I."/>
            <person name="Scazzocchio C."/>
            <person name="Seiboth B."/>
            <person name="vanKuyk P.A."/>
            <person name="Wortman J."/>
            <person name="Dyer P.S."/>
            <person name="Grigoriev I.V."/>
        </authorList>
    </citation>
    <scope>NUCLEOTIDE SEQUENCE [LARGE SCALE GENOMIC DNA]</scope>
    <source>
        <strain evidence="3">CBS 101740 / IMI 381727 / IBT 21946</strain>
    </source>
</reference>
<dbReference type="RefSeq" id="XP_067473584.1">
    <property type="nucleotide sequence ID" value="XM_067621496.1"/>
</dbReference>
<gene>
    <name evidence="2" type="ORF">ASPBRDRAFT_200965</name>
</gene>
<feature type="chain" id="PRO_5012769993" description="Pectate lyase" evidence="1">
    <location>
        <begin position="17"/>
        <end position="93"/>
    </location>
</feature>
<name>A0A1L9U3T3_ASPBC</name>
<keyword evidence="1" id="KW-0732">Signal</keyword>
<dbReference type="GeneID" id="93573984"/>
<dbReference type="Proteomes" id="UP000184499">
    <property type="component" value="Unassembled WGS sequence"/>
</dbReference>
<proteinExistence type="predicted"/>
<evidence type="ECO:0000313" key="3">
    <source>
        <dbReference type="Proteomes" id="UP000184499"/>
    </source>
</evidence>
<dbReference type="VEuPathDB" id="FungiDB:ASPBRDRAFT_200965"/>
<sequence>MRYILTTLMLASAALALPASNKDRDQPAQLDTGEVFNRDDGSVKAATVENINVKTPTGGWLNEPPTRRSVKDATVENVNSKMPDGSWWHESGN</sequence>
<accession>A0A1L9U3T3</accession>
<feature type="signal peptide" evidence="1">
    <location>
        <begin position="1"/>
        <end position="16"/>
    </location>
</feature>
<evidence type="ECO:0000313" key="2">
    <source>
        <dbReference type="EMBL" id="OJJ66334.1"/>
    </source>
</evidence>
<evidence type="ECO:0000256" key="1">
    <source>
        <dbReference type="SAM" id="SignalP"/>
    </source>
</evidence>
<dbReference type="AlphaFoldDB" id="A0A1L9U3T3"/>